<proteinExistence type="predicted"/>
<organism evidence="1">
    <name type="scientific">Borrelia garinii subsp. bavariensis (strain ATCC BAA-2496 / DSM 23469 / PBi)</name>
    <name type="common">Borreliella bavariensis</name>
    <dbReference type="NCBI Taxonomy" id="290434"/>
    <lineage>
        <taxon>Bacteria</taxon>
        <taxon>Pseudomonadati</taxon>
        <taxon>Spirochaetota</taxon>
        <taxon>Spirochaetia</taxon>
        <taxon>Spirochaetales</taxon>
        <taxon>Borreliaceae</taxon>
        <taxon>Borreliella</taxon>
    </lineage>
</organism>
<dbReference type="AlphaFoldDB" id="A0A7I6GXF8"/>
<dbReference type="EMBL" id="AY722920">
    <property type="protein sequence ID" value="AAU85947.1"/>
    <property type="molecule type" value="Genomic_DNA"/>
</dbReference>
<protein>
    <submittedName>
        <fullName evidence="1">Uncharacterized protein</fullName>
    </submittedName>
</protein>
<reference evidence="1" key="2">
    <citation type="submission" date="2004-09" db="EMBL/GenBank/DDBJ databases">
        <authorList>
            <person name="Gloeckner G."/>
            <person name="Schilhabel M."/>
            <person name="Lehmann R."/>
            <person name="Platzer M."/>
        </authorList>
    </citation>
    <scope>NUCLEOTIDE SEQUENCE</scope>
    <source>
        <strain evidence="1">PBi</strain>
    </source>
</reference>
<gene>
    <name evidence="1" type="ordered locus">BGP097</name>
</gene>
<accession>A0A7I6GXF8</accession>
<reference evidence="1" key="1">
    <citation type="journal article" date="2004" name="Nucleic Acids Res.">
        <title>Comparative analysis of the Borrelia garinii genome.</title>
        <authorList>
            <person name="Glockner G."/>
            <person name="Lehmann R."/>
            <person name="Romualdi A."/>
            <person name="Pradella S."/>
            <person name="Schulte-Spechtel U."/>
            <person name="Schilhabel M."/>
            <person name="Wilske B."/>
            <person name="Suhnel J."/>
            <person name="Platzer M."/>
        </authorList>
    </citation>
    <scope>NUCLEOTIDE SEQUENCE [LARGE SCALE GENOMIC DNA]</scope>
    <source>
        <strain>ATCC BAA-2496 / DSM 23469 / PBi</strain>
        <strain evidence="1">PBi</strain>
        <plasmid>6</plasmid>
    </source>
</reference>
<geneLocation type="plasmid" evidence="2">
    <name>6</name>
</geneLocation>
<sequence>MCLKIINKEELIMKDINRFKKNQLKVLI</sequence>
<name>A0A7I6GXF8_BORGP</name>
<evidence type="ECO:0000313" key="2">
    <source>
        <dbReference type="Proteomes" id="UP000002276"/>
    </source>
</evidence>
<evidence type="ECO:0000313" key="1">
    <source>
        <dbReference type="EMBL" id="AAU85947.1"/>
    </source>
</evidence>